<protein>
    <submittedName>
        <fullName evidence="5">GntR family transcriptional regulator</fullName>
    </submittedName>
</protein>
<dbReference type="InterPro" id="IPR011711">
    <property type="entry name" value="GntR_C"/>
</dbReference>
<dbReference type="GO" id="GO:0003700">
    <property type="term" value="F:DNA-binding transcription factor activity"/>
    <property type="evidence" value="ECO:0007669"/>
    <property type="project" value="InterPro"/>
</dbReference>
<evidence type="ECO:0000259" key="4">
    <source>
        <dbReference type="PROSITE" id="PS50949"/>
    </source>
</evidence>
<dbReference type="SUPFAM" id="SSF46785">
    <property type="entry name" value="Winged helix' DNA-binding domain"/>
    <property type="match status" value="1"/>
</dbReference>
<dbReference type="AlphaFoldDB" id="A0A1Q8SV18"/>
<dbReference type="InterPro" id="IPR036390">
    <property type="entry name" value="WH_DNA-bd_sf"/>
</dbReference>
<dbReference type="InterPro" id="IPR000524">
    <property type="entry name" value="Tscrpt_reg_HTH_GntR"/>
</dbReference>
<dbReference type="CDD" id="cd07377">
    <property type="entry name" value="WHTH_GntR"/>
    <property type="match status" value="1"/>
</dbReference>
<dbReference type="SMART" id="SM00895">
    <property type="entry name" value="FCD"/>
    <property type="match status" value="1"/>
</dbReference>
<dbReference type="SUPFAM" id="SSF48008">
    <property type="entry name" value="GntR ligand-binding domain-like"/>
    <property type="match status" value="1"/>
</dbReference>
<name>A0A1Q8SV18_9GAMM</name>
<evidence type="ECO:0000256" key="2">
    <source>
        <dbReference type="ARBA" id="ARBA00023125"/>
    </source>
</evidence>
<evidence type="ECO:0000313" key="6">
    <source>
        <dbReference type="Proteomes" id="UP000186878"/>
    </source>
</evidence>
<evidence type="ECO:0000256" key="3">
    <source>
        <dbReference type="ARBA" id="ARBA00023163"/>
    </source>
</evidence>
<dbReference type="InterPro" id="IPR008920">
    <property type="entry name" value="TF_FadR/GntR_C"/>
</dbReference>
<dbReference type="SMART" id="SM00345">
    <property type="entry name" value="HTH_GNTR"/>
    <property type="match status" value="1"/>
</dbReference>
<dbReference type="PANTHER" id="PTHR43537:SF50">
    <property type="entry name" value="TRANSCRIPTIONAL REGULATORY PROTEIN"/>
    <property type="match status" value="1"/>
</dbReference>
<dbReference type="PANTHER" id="PTHR43537">
    <property type="entry name" value="TRANSCRIPTIONAL REGULATOR, GNTR FAMILY"/>
    <property type="match status" value="1"/>
</dbReference>
<comment type="caution">
    <text evidence="5">The sequence shown here is derived from an EMBL/GenBank/DDBJ whole genome shotgun (WGS) entry which is preliminary data.</text>
</comment>
<dbReference type="STRING" id="404433.BTW07_04175"/>
<dbReference type="PROSITE" id="PS50949">
    <property type="entry name" value="HTH_GNTR"/>
    <property type="match status" value="1"/>
</dbReference>
<gene>
    <name evidence="5" type="ORF">BTW07_04175</name>
</gene>
<sequence>MKKTATSATSSPRSAITRHSLHDAITSHLRDMIIEGDLEPGKRIYEGPLCERLGVSRTPLREALRYLASEGLVDLTPQRGASVRQFSAKDIRDMLVLIRTLEELAGRLACAEASDEEIAGVRELHDQMLDYYRQGNRLDYYKTNQRIHSAIVALSHNESLIQVHASLQSKLKRVRFIGHEGQEKWAAAVAEHESMIDALERREAHALVSALSEHLAHAWERVRDVVS</sequence>
<dbReference type="Gene3D" id="1.10.10.10">
    <property type="entry name" value="Winged helix-like DNA-binding domain superfamily/Winged helix DNA-binding domain"/>
    <property type="match status" value="1"/>
</dbReference>
<evidence type="ECO:0000256" key="1">
    <source>
        <dbReference type="ARBA" id="ARBA00023015"/>
    </source>
</evidence>
<keyword evidence="2" id="KW-0238">DNA-binding</keyword>
<dbReference type="Pfam" id="PF07729">
    <property type="entry name" value="FCD"/>
    <property type="match status" value="1"/>
</dbReference>
<dbReference type="Proteomes" id="UP000186878">
    <property type="component" value="Unassembled WGS sequence"/>
</dbReference>
<dbReference type="OrthoDB" id="9799812at2"/>
<dbReference type="PRINTS" id="PR00035">
    <property type="entry name" value="HTHGNTR"/>
</dbReference>
<feature type="domain" description="HTH gntR-type" evidence="4">
    <location>
        <begin position="19"/>
        <end position="86"/>
    </location>
</feature>
<keyword evidence="6" id="KW-1185">Reference proteome</keyword>
<keyword evidence="1" id="KW-0805">Transcription regulation</keyword>
<dbReference type="RefSeq" id="WP_075568917.1">
    <property type="nucleotide sequence ID" value="NZ_MSDO01000004.1"/>
</dbReference>
<proteinExistence type="predicted"/>
<organism evidence="5 6">
    <name type="scientific">Salinicola socius</name>
    <dbReference type="NCBI Taxonomy" id="404433"/>
    <lineage>
        <taxon>Bacteria</taxon>
        <taxon>Pseudomonadati</taxon>
        <taxon>Pseudomonadota</taxon>
        <taxon>Gammaproteobacteria</taxon>
        <taxon>Oceanospirillales</taxon>
        <taxon>Halomonadaceae</taxon>
        <taxon>Salinicola</taxon>
    </lineage>
</organism>
<dbReference type="Gene3D" id="1.20.120.530">
    <property type="entry name" value="GntR ligand-binding domain-like"/>
    <property type="match status" value="1"/>
</dbReference>
<dbReference type="EMBL" id="MSDO01000004">
    <property type="protein sequence ID" value="OLO05233.1"/>
    <property type="molecule type" value="Genomic_DNA"/>
</dbReference>
<evidence type="ECO:0000313" key="5">
    <source>
        <dbReference type="EMBL" id="OLO05233.1"/>
    </source>
</evidence>
<reference evidence="5 6" key="1">
    <citation type="submission" date="2016-12" db="EMBL/GenBank/DDBJ databases">
        <title>Draft genome sequences of strains Salinicola socius SMB35, Salinicola sp. MH3R3-1 and Chromohalobacter sp. SMB17 from the Verkhnekamsk potash mining region of Russia.</title>
        <authorList>
            <person name="Mavrodi D.V."/>
            <person name="Olsson B.E."/>
            <person name="Korsakova E.S."/>
            <person name="Pyankova A."/>
            <person name="Mavrodi O.V."/>
            <person name="Plotnikova E.G."/>
        </authorList>
    </citation>
    <scope>NUCLEOTIDE SEQUENCE [LARGE SCALE GENOMIC DNA]</scope>
    <source>
        <strain evidence="5 6">SMB35</strain>
    </source>
</reference>
<keyword evidence="3" id="KW-0804">Transcription</keyword>
<dbReference type="InterPro" id="IPR036388">
    <property type="entry name" value="WH-like_DNA-bd_sf"/>
</dbReference>
<accession>A0A1Q8SV18</accession>
<dbReference type="Pfam" id="PF00392">
    <property type="entry name" value="GntR"/>
    <property type="match status" value="1"/>
</dbReference>
<dbReference type="GO" id="GO:0003677">
    <property type="term" value="F:DNA binding"/>
    <property type="evidence" value="ECO:0007669"/>
    <property type="project" value="UniProtKB-KW"/>
</dbReference>